<dbReference type="PANTHER" id="PTHR35179:SF2">
    <property type="entry name" value="START DOMAIN-CONTAINING PROTEIN"/>
    <property type="match status" value="1"/>
</dbReference>
<organism evidence="2 3">
    <name type="scientific">Phaeoacremonium minimum (strain UCR-PA7)</name>
    <name type="common">Esca disease fungus</name>
    <name type="synonym">Togninia minima</name>
    <dbReference type="NCBI Taxonomy" id="1286976"/>
    <lineage>
        <taxon>Eukaryota</taxon>
        <taxon>Fungi</taxon>
        <taxon>Dikarya</taxon>
        <taxon>Ascomycota</taxon>
        <taxon>Pezizomycotina</taxon>
        <taxon>Sordariomycetes</taxon>
        <taxon>Sordariomycetidae</taxon>
        <taxon>Togniniales</taxon>
        <taxon>Togniniaceae</taxon>
        <taxon>Phaeoacremonium</taxon>
    </lineage>
</organism>
<proteinExistence type="predicted"/>
<dbReference type="GeneID" id="19323521"/>
<reference evidence="3" key="1">
    <citation type="journal article" date="2013" name="Genome Announc.">
        <title>Draft genome sequence of the ascomycete Phaeoacremonium aleophilum strain UCR-PA7, a causal agent of the esca disease complex in grapevines.</title>
        <authorList>
            <person name="Blanco-Ulate B."/>
            <person name="Rolshausen P."/>
            <person name="Cantu D."/>
        </authorList>
    </citation>
    <scope>NUCLEOTIDE SEQUENCE [LARGE SCALE GENOMIC DNA]</scope>
    <source>
        <strain evidence="3">UCR-PA7</strain>
    </source>
</reference>
<evidence type="ECO:0000256" key="1">
    <source>
        <dbReference type="SAM" id="MobiDB-lite"/>
    </source>
</evidence>
<dbReference type="KEGG" id="tmn:UCRPA7_3196"/>
<evidence type="ECO:0000313" key="2">
    <source>
        <dbReference type="EMBL" id="EOO01310.1"/>
    </source>
</evidence>
<name>R8BPS6_PHAM7</name>
<dbReference type="PANTHER" id="PTHR35179">
    <property type="entry name" value="PROTEIN CBG02620"/>
    <property type="match status" value="1"/>
</dbReference>
<accession>R8BPS6</accession>
<feature type="region of interest" description="Disordered" evidence="1">
    <location>
        <begin position="373"/>
        <end position="396"/>
    </location>
</feature>
<keyword evidence="3" id="KW-1185">Reference proteome</keyword>
<dbReference type="eggNOG" id="ENOG502QRQN">
    <property type="taxonomic scope" value="Eukaryota"/>
</dbReference>
<dbReference type="AlphaFoldDB" id="R8BPS6"/>
<dbReference type="EMBL" id="KB933035">
    <property type="protein sequence ID" value="EOO01310.1"/>
    <property type="molecule type" value="Genomic_DNA"/>
</dbReference>
<dbReference type="RefSeq" id="XP_007913952.1">
    <property type="nucleotide sequence ID" value="XM_007915761.1"/>
</dbReference>
<dbReference type="Proteomes" id="UP000014074">
    <property type="component" value="Unassembled WGS sequence"/>
</dbReference>
<dbReference type="HOGENOM" id="CLU_017409_0_0_1"/>
<dbReference type="OrthoDB" id="420564at2759"/>
<evidence type="ECO:0000313" key="3">
    <source>
        <dbReference type="Proteomes" id="UP000014074"/>
    </source>
</evidence>
<gene>
    <name evidence="2" type="ORF">UCRPA7_3196</name>
</gene>
<feature type="compositionally biased region" description="Basic and acidic residues" evidence="1">
    <location>
        <begin position="373"/>
        <end position="385"/>
    </location>
</feature>
<sequence>MVSELVAEISRSELTASSGLDATITSVQHVASYNWLDKNEPTISVPGSPPLWSPPSVAMKLTPDSGLVYIDQNAARNPSSPLEPLFRALCTQDTNFDIGVVDLVTDRNNIRKLLRFVRGSSNDAFEIRVEIAGDKTALFTRVEPKTKEIIQGFKVYGHRFEDAYTKRSSGSTGHHRVVGYRFGGMMCLVRHETDGYVDDKAGPAAAVEQPDTTDYLSDVLGALSIATKEKNTGGTPSLTVVNTGEEVVDLSSTLEIKTRAASKTLDLSEVSPQLWISQTPTLVVGYHRNGVFNDVRVRNMKQEIRTWEATNQTSLVKLAFLIKRIISVVEGCGNRNAIVTYDGGTKLRIVRGEQKRALPDDLYSIWESQDQKEAKLSPAQDKNRVNEPTGVQHHPKKSAALIRAQTNMPFSDVIDYAMQNGFRHIFRRMPARLADYHTLCDTLKLRGIDVLAGRGIPGIMNELRQGKSDWDPDERREISGLKSLARDSAFGLVFIFILGEPQSELQDKNKAYNATMFVVSHPRMFRDRTRKIVREAFEERFGVSYKQRQALDKWPIRDENVLVEEEATTEEERFDFDSDWSYSS</sequence>
<protein>
    <submittedName>
        <fullName evidence="2">Putative geranylgeranyl pyrophosphate synthetase protein</fullName>
    </submittedName>
</protein>